<proteinExistence type="inferred from homology"/>
<dbReference type="AlphaFoldDB" id="A0A7S2RIQ4"/>
<dbReference type="PANTHER" id="PTHR13373">
    <property type="entry name" value="FROUNT PROTEIN-RELATED"/>
    <property type="match status" value="1"/>
</dbReference>
<keyword evidence="5 9" id="KW-0653">Protein transport</keyword>
<keyword evidence="7 9" id="KW-0906">Nuclear pore complex</keyword>
<comment type="subunit">
    <text evidence="9">Component of the nuclear pore complex (NPC).</text>
</comment>
<evidence type="ECO:0000313" key="10">
    <source>
        <dbReference type="EMBL" id="CAD9672300.1"/>
    </source>
</evidence>
<dbReference type="GO" id="GO:0006406">
    <property type="term" value="P:mRNA export from nucleus"/>
    <property type="evidence" value="ECO:0007669"/>
    <property type="project" value="TreeGrafter"/>
</dbReference>
<dbReference type="GO" id="GO:0031965">
    <property type="term" value="C:nuclear membrane"/>
    <property type="evidence" value="ECO:0007669"/>
    <property type="project" value="UniProtKB-UniRule"/>
</dbReference>
<evidence type="ECO:0000256" key="7">
    <source>
        <dbReference type="ARBA" id="ARBA00023132"/>
    </source>
</evidence>
<evidence type="ECO:0000256" key="9">
    <source>
        <dbReference type="RuleBase" id="RU365073"/>
    </source>
</evidence>
<accession>A0A7S2RIQ4</accession>
<dbReference type="GO" id="GO:0017056">
    <property type="term" value="F:structural constituent of nuclear pore"/>
    <property type="evidence" value="ECO:0007669"/>
    <property type="project" value="TreeGrafter"/>
</dbReference>
<name>A0A7S2RIQ4_9STRA</name>
<dbReference type="EMBL" id="HBHK01006427">
    <property type="protein sequence ID" value="CAD9672300.1"/>
    <property type="molecule type" value="Transcribed_RNA"/>
</dbReference>
<evidence type="ECO:0000256" key="6">
    <source>
        <dbReference type="ARBA" id="ARBA00023010"/>
    </source>
</evidence>
<evidence type="ECO:0000256" key="8">
    <source>
        <dbReference type="ARBA" id="ARBA00023242"/>
    </source>
</evidence>
<reference evidence="10" key="1">
    <citation type="submission" date="2021-01" db="EMBL/GenBank/DDBJ databases">
        <authorList>
            <person name="Corre E."/>
            <person name="Pelletier E."/>
            <person name="Niang G."/>
            <person name="Scheremetjew M."/>
            <person name="Finn R."/>
            <person name="Kale V."/>
            <person name="Holt S."/>
            <person name="Cochrane G."/>
            <person name="Meng A."/>
            <person name="Brown T."/>
            <person name="Cohen L."/>
        </authorList>
    </citation>
    <scope>NUCLEOTIDE SEQUENCE</scope>
    <source>
        <strain evidence="10">NY070348D</strain>
    </source>
</reference>
<dbReference type="GO" id="GO:0031080">
    <property type="term" value="C:nuclear pore outer ring"/>
    <property type="evidence" value="ECO:0007669"/>
    <property type="project" value="TreeGrafter"/>
</dbReference>
<evidence type="ECO:0000256" key="3">
    <source>
        <dbReference type="ARBA" id="ARBA00022448"/>
    </source>
</evidence>
<sequence length="735" mass="83699">MMVKRAGFVTGFKWGRGDEICMFKTPLRGRPTMEQRRKGGCDAEGARDGPVVGVKCWDVVPSEMRKLIFEGRKAFRYLENVSQDASDLNPGGEDDVVLSQSASLRASLDSCTRNLEDRCVAAGEGGQVVDFMEKMKVASSVWHLCELMVLDPSVLVVYPFTEWVYDHYPRFVDLDANIQDVKRLGSRSECFWSLVFYFVLKGDLFSAWNTLALHDRFKIAKKEDKIYYLFQDVRVLLLSMPRLGSKQGVNGEKEDVELWQGAEVDIAMEVEFKTQWTTWHESVSQFVSEFHGVISELDGGKLFDVLSIVRGNVEKMMEYLDGQLDSWTHLLAATLLYHAPSCRKDKIKPLATQCMNWGSRSHMDEMLVAIFDVDMSRFIQLLHQNIGDRWVEAHLVDLLARKRAIETVSLNREEIEQSDFFEVGDFMLGDHEVDVREYFIIQYALQVGLGGRQVRRNAHFPGAWRVAADYLVSLERKISISSARSSTRVRLPLGLLYMQLVMEKQSSISEKFSHQLVKGCESMGLPVDCLIQERVMYWWRQHGRFTNALVWASRSGEDALASRLLRIIFESSTLETLDALVSTNFQSIQKRGALNEAAVSFLSSYYELHLGLQSASLLLEKALQENNAQLLEQSFVQRDTAAQQLCRILRADIVPERLHAALIKKVLLWEWERDPIVKQHPACMNRKQASTLCTALEGVSVCNLLDGISTNELALLRMLLVQNFARATVLELTEE</sequence>
<comment type="function">
    <text evidence="9">Functions as a component of the nuclear pore complex (NPC).</text>
</comment>
<dbReference type="GO" id="GO:0045893">
    <property type="term" value="P:positive regulation of DNA-templated transcription"/>
    <property type="evidence" value="ECO:0007669"/>
    <property type="project" value="TreeGrafter"/>
</dbReference>
<evidence type="ECO:0000256" key="2">
    <source>
        <dbReference type="ARBA" id="ARBA00005573"/>
    </source>
</evidence>
<keyword evidence="3 9" id="KW-0813">Transport</keyword>
<comment type="similarity">
    <text evidence="2 9">Belongs to the nucleoporin Nup85 family.</text>
</comment>
<comment type="subcellular location">
    <subcellularLocation>
        <location evidence="1 9">Nucleus</location>
        <location evidence="1 9">Nuclear pore complex</location>
    </subcellularLocation>
</comment>
<keyword evidence="8 9" id="KW-0539">Nucleus</keyword>
<dbReference type="InterPro" id="IPR011502">
    <property type="entry name" value="Nucleoporin_Nup85"/>
</dbReference>
<evidence type="ECO:0000256" key="4">
    <source>
        <dbReference type="ARBA" id="ARBA00022816"/>
    </source>
</evidence>
<dbReference type="GO" id="GO:0006606">
    <property type="term" value="P:protein import into nucleus"/>
    <property type="evidence" value="ECO:0007669"/>
    <property type="project" value="TreeGrafter"/>
</dbReference>
<dbReference type="PANTHER" id="PTHR13373:SF21">
    <property type="entry name" value="NUCLEAR PORE COMPLEX PROTEIN NUP85"/>
    <property type="match status" value="1"/>
</dbReference>
<organism evidence="10">
    <name type="scientific">Mucochytrium quahogii</name>
    <dbReference type="NCBI Taxonomy" id="96639"/>
    <lineage>
        <taxon>Eukaryota</taxon>
        <taxon>Sar</taxon>
        <taxon>Stramenopiles</taxon>
        <taxon>Bigyra</taxon>
        <taxon>Labyrinthulomycetes</taxon>
        <taxon>Thraustochytrida</taxon>
        <taxon>Thraustochytriidae</taxon>
        <taxon>Mucochytrium</taxon>
    </lineage>
</organism>
<dbReference type="Pfam" id="PF07575">
    <property type="entry name" value="Nucleopor_Nup85"/>
    <property type="match status" value="1"/>
</dbReference>
<gene>
    <name evidence="10" type="ORF">QSP1433_LOCUS3886</name>
</gene>
<protein>
    <recommendedName>
        <fullName evidence="9">Nuclear pore complex protein Nup85</fullName>
    </recommendedName>
</protein>
<keyword evidence="9" id="KW-0472">Membrane</keyword>
<keyword evidence="4 9" id="KW-0509">mRNA transport</keyword>
<evidence type="ECO:0000256" key="1">
    <source>
        <dbReference type="ARBA" id="ARBA00004567"/>
    </source>
</evidence>
<keyword evidence="6 9" id="KW-0811">Translocation</keyword>
<evidence type="ECO:0000256" key="5">
    <source>
        <dbReference type="ARBA" id="ARBA00022927"/>
    </source>
</evidence>